<sequence>MSGKVISYLASLSYTHAQEVVFAREVVGLSELEYSLLISITGIGSIAGALVLSVLSERLSIRMMTITGLLLMAVGYVIYAFSWSFASIAGGFILLGFFNSFLNTGMSTFYQNNVPVELMGRVTSVFELGQSAFQVLFVLLLGAVADFFSLREAIVTAALLMLILSCVFCAFLWKPGREEAFVEES</sequence>
<gene>
    <name evidence="9" type="ORF">KP77_10500</name>
</gene>
<dbReference type="SUPFAM" id="SSF103473">
    <property type="entry name" value="MFS general substrate transporter"/>
    <property type="match status" value="1"/>
</dbReference>
<reference evidence="9 10" key="1">
    <citation type="submission" date="2015-01" db="EMBL/GenBank/DDBJ databases">
        <title>Genome sequence of Jeotgalibacillus alimentarius.</title>
        <authorList>
            <person name="Goh K.M."/>
            <person name="Chan K.-G."/>
            <person name="Yaakop A.S."/>
            <person name="Ee R."/>
            <person name="Gan H.M."/>
            <person name="Chan C.S."/>
        </authorList>
    </citation>
    <scope>NUCLEOTIDE SEQUENCE [LARGE SCALE GENOMIC DNA]</scope>
    <source>
        <strain evidence="9 10">YKJ-13</strain>
    </source>
</reference>
<organism evidence="9 10">
    <name type="scientific">Jeotgalibacillus alimentarius</name>
    <dbReference type="NCBI Taxonomy" id="135826"/>
    <lineage>
        <taxon>Bacteria</taxon>
        <taxon>Bacillati</taxon>
        <taxon>Bacillota</taxon>
        <taxon>Bacilli</taxon>
        <taxon>Bacillales</taxon>
        <taxon>Caryophanaceae</taxon>
        <taxon>Jeotgalibacillus</taxon>
    </lineage>
</organism>
<keyword evidence="10" id="KW-1185">Reference proteome</keyword>
<dbReference type="PANTHER" id="PTHR23513:SF6">
    <property type="entry name" value="MAJOR FACILITATOR SUPERFAMILY ASSOCIATED DOMAIN-CONTAINING PROTEIN"/>
    <property type="match status" value="1"/>
</dbReference>
<dbReference type="InterPro" id="IPR020846">
    <property type="entry name" value="MFS_dom"/>
</dbReference>
<evidence type="ECO:0000256" key="5">
    <source>
        <dbReference type="ARBA" id="ARBA00022989"/>
    </source>
</evidence>
<evidence type="ECO:0000313" key="10">
    <source>
        <dbReference type="Proteomes" id="UP000031950"/>
    </source>
</evidence>
<evidence type="ECO:0000256" key="4">
    <source>
        <dbReference type="ARBA" id="ARBA00022692"/>
    </source>
</evidence>
<evidence type="ECO:0000256" key="3">
    <source>
        <dbReference type="ARBA" id="ARBA00022475"/>
    </source>
</evidence>
<dbReference type="InterPro" id="IPR036259">
    <property type="entry name" value="MFS_trans_sf"/>
</dbReference>
<evidence type="ECO:0000256" key="6">
    <source>
        <dbReference type="ARBA" id="ARBA00023136"/>
    </source>
</evidence>
<name>A0A0C2W697_9BACL</name>
<feature type="domain" description="Major facilitator superfamily (MFS) profile" evidence="8">
    <location>
        <begin position="1"/>
        <end position="185"/>
    </location>
</feature>
<dbReference type="OrthoDB" id="2156306at2"/>
<comment type="subcellular location">
    <subcellularLocation>
        <location evidence="1">Cell membrane</location>
        <topology evidence="1">Multi-pass membrane protein</topology>
    </subcellularLocation>
</comment>
<feature type="transmembrane region" description="Helical" evidence="7">
    <location>
        <begin position="68"/>
        <end position="98"/>
    </location>
</feature>
<keyword evidence="2" id="KW-0813">Transport</keyword>
<evidence type="ECO:0000256" key="2">
    <source>
        <dbReference type="ARBA" id="ARBA00022448"/>
    </source>
</evidence>
<protein>
    <submittedName>
        <fullName evidence="9">Permease</fullName>
    </submittedName>
</protein>
<keyword evidence="5 7" id="KW-1133">Transmembrane helix</keyword>
<dbReference type="PANTHER" id="PTHR23513">
    <property type="entry name" value="INTEGRAL MEMBRANE EFFLUX PROTEIN-RELATED"/>
    <property type="match status" value="1"/>
</dbReference>
<dbReference type="EMBL" id="JXRQ01000015">
    <property type="protein sequence ID" value="KIL51538.1"/>
    <property type="molecule type" value="Genomic_DNA"/>
</dbReference>
<dbReference type="PATRIC" id="fig|135826.4.peg.1045"/>
<dbReference type="InterPro" id="IPR011701">
    <property type="entry name" value="MFS"/>
</dbReference>
<evidence type="ECO:0000256" key="7">
    <source>
        <dbReference type="SAM" id="Phobius"/>
    </source>
</evidence>
<dbReference type="Pfam" id="PF07690">
    <property type="entry name" value="MFS_1"/>
    <property type="match status" value="1"/>
</dbReference>
<dbReference type="Gene3D" id="1.20.1250.20">
    <property type="entry name" value="MFS general substrate transporter like domains"/>
    <property type="match status" value="1"/>
</dbReference>
<feature type="transmembrane region" description="Helical" evidence="7">
    <location>
        <begin position="153"/>
        <end position="173"/>
    </location>
</feature>
<evidence type="ECO:0000256" key="1">
    <source>
        <dbReference type="ARBA" id="ARBA00004651"/>
    </source>
</evidence>
<keyword evidence="3" id="KW-1003">Cell membrane</keyword>
<keyword evidence="4 7" id="KW-0812">Transmembrane</keyword>
<evidence type="ECO:0000313" key="9">
    <source>
        <dbReference type="EMBL" id="KIL51538.1"/>
    </source>
</evidence>
<evidence type="ECO:0000259" key="8">
    <source>
        <dbReference type="PROSITE" id="PS50850"/>
    </source>
</evidence>
<dbReference type="AlphaFoldDB" id="A0A0C2W697"/>
<dbReference type="PROSITE" id="PS50850">
    <property type="entry name" value="MFS"/>
    <property type="match status" value="1"/>
</dbReference>
<dbReference type="Proteomes" id="UP000031950">
    <property type="component" value="Unassembled WGS sequence"/>
</dbReference>
<proteinExistence type="predicted"/>
<feature type="transmembrane region" description="Helical" evidence="7">
    <location>
        <begin position="118"/>
        <end position="141"/>
    </location>
</feature>
<keyword evidence="6 7" id="KW-0472">Membrane</keyword>
<comment type="caution">
    <text evidence="9">The sequence shown here is derived from an EMBL/GenBank/DDBJ whole genome shotgun (WGS) entry which is preliminary data.</text>
</comment>
<dbReference type="GO" id="GO:0022857">
    <property type="term" value="F:transmembrane transporter activity"/>
    <property type="evidence" value="ECO:0007669"/>
    <property type="project" value="InterPro"/>
</dbReference>
<feature type="transmembrane region" description="Helical" evidence="7">
    <location>
        <begin position="36"/>
        <end position="56"/>
    </location>
</feature>
<dbReference type="GO" id="GO:0005886">
    <property type="term" value="C:plasma membrane"/>
    <property type="evidence" value="ECO:0007669"/>
    <property type="project" value="UniProtKB-SubCell"/>
</dbReference>
<accession>A0A0C2W697</accession>
<dbReference type="STRING" id="135826.KP77_10500"/>